<dbReference type="STRING" id="926562.Oweho_3540"/>
<gene>
    <name evidence="7" type="ordered locus">Oweho_3540</name>
</gene>
<evidence type="ECO:0000256" key="4">
    <source>
        <dbReference type="ARBA" id="ARBA00023163"/>
    </source>
</evidence>
<sequence length="167" mass="19737">MTKSEFGTLILSHQSFLKQLALKLTKDAEASNDLTQETYYKAIRNSDKFQQGTNIKGWLYTIMKNTFINAYRKSKNQNTFVDETENKYFINIGQTEKVAQTDAIVDREYMMEQINSIEKTYVETFMMYYNGYKYEEISEILSIPLGTVKSRIFLARKKMQDKLKDYR</sequence>
<dbReference type="AlphaFoldDB" id="G8R781"/>
<evidence type="ECO:0000256" key="3">
    <source>
        <dbReference type="ARBA" id="ARBA00023082"/>
    </source>
</evidence>
<feature type="domain" description="RNA polymerase sigma factor 70 region 4 type 2" evidence="6">
    <location>
        <begin position="108"/>
        <end position="159"/>
    </location>
</feature>
<protein>
    <submittedName>
        <fullName evidence="7">DNA-directed RNA polymerase specialized sigma subunit, sigma24</fullName>
    </submittedName>
</protein>
<keyword evidence="8" id="KW-1185">Reference proteome</keyword>
<keyword evidence="4" id="KW-0804">Transcription</keyword>
<proteinExistence type="inferred from homology"/>
<dbReference type="RefSeq" id="WP_014203835.1">
    <property type="nucleotide sequence ID" value="NC_016599.1"/>
</dbReference>
<dbReference type="Proteomes" id="UP000005631">
    <property type="component" value="Chromosome"/>
</dbReference>
<dbReference type="InterPro" id="IPR007627">
    <property type="entry name" value="RNA_pol_sigma70_r2"/>
</dbReference>
<dbReference type="eggNOG" id="COG1595">
    <property type="taxonomic scope" value="Bacteria"/>
</dbReference>
<dbReference type="GO" id="GO:0000428">
    <property type="term" value="C:DNA-directed RNA polymerase complex"/>
    <property type="evidence" value="ECO:0007669"/>
    <property type="project" value="UniProtKB-KW"/>
</dbReference>
<dbReference type="Pfam" id="PF04542">
    <property type="entry name" value="Sigma70_r2"/>
    <property type="match status" value="1"/>
</dbReference>
<dbReference type="Gene3D" id="1.10.1740.10">
    <property type="match status" value="1"/>
</dbReference>
<dbReference type="HOGENOM" id="CLU_047691_1_4_10"/>
<dbReference type="OrthoDB" id="9795666at2"/>
<keyword evidence="3" id="KW-0731">Sigma factor</keyword>
<dbReference type="PANTHER" id="PTHR43133">
    <property type="entry name" value="RNA POLYMERASE ECF-TYPE SIGMA FACTO"/>
    <property type="match status" value="1"/>
</dbReference>
<evidence type="ECO:0000313" key="7">
    <source>
        <dbReference type="EMBL" id="AEV34488.1"/>
    </source>
</evidence>
<name>G8R781_OWEHD</name>
<dbReference type="KEGG" id="oho:Oweho_3540"/>
<dbReference type="EMBL" id="CP003156">
    <property type="protein sequence ID" value="AEV34488.1"/>
    <property type="molecule type" value="Genomic_DNA"/>
</dbReference>
<dbReference type="Pfam" id="PF08281">
    <property type="entry name" value="Sigma70_r4_2"/>
    <property type="match status" value="1"/>
</dbReference>
<dbReference type="NCBIfam" id="TIGR02937">
    <property type="entry name" value="sigma70-ECF"/>
    <property type="match status" value="1"/>
</dbReference>
<organism evidence="7 8">
    <name type="scientific">Owenweeksia hongkongensis (strain DSM 17368 / CIP 108786 / JCM 12287 / NRRL B-23963 / UST20020801)</name>
    <dbReference type="NCBI Taxonomy" id="926562"/>
    <lineage>
        <taxon>Bacteria</taxon>
        <taxon>Pseudomonadati</taxon>
        <taxon>Bacteroidota</taxon>
        <taxon>Flavobacteriia</taxon>
        <taxon>Flavobacteriales</taxon>
        <taxon>Owenweeksiaceae</taxon>
        <taxon>Owenweeksia</taxon>
    </lineage>
</organism>
<dbReference type="InterPro" id="IPR013325">
    <property type="entry name" value="RNA_pol_sigma_r2"/>
</dbReference>
<evidence type="ECO:0000259" key="5">
    <source>
        <dbReference type="Pfam" id="PF04542"/>
    </source>
</evidence>
<dbReference type="GO" id="GO:0016987">
    <property type="term" value="F:sigma factor activity"/>
    <property type="evidence" value="ECO:0007669"/>
    <property type="project" value="UniProtKB-KW"/>
</dbReference>
<comment type="similarity">
    <text evidence="1">Belongs to the sigma-70 factor family. ECF subfamily.</text>
</comment>
<evidence type="ECO:0000313" key="8">
    <source>
        <dbReference type="Proteomes" id="UP000005631"/>
    </source>
</evidence>
<keyword evidence="7" id="KW-0240">DNA-directed RNA polymerase</keyword>
<dbReference type="SUPFAM" id="SSF88946">
    <property type="entry name" value="Sigma2 domain of RNA polymerase sigma factors"/>
    <property type="match status" value="1"/>
</dbReference>
<dbReference type="PANTHER" id="PTHR43133:SF25">
    <property type="entry name" value="RNA POLYMERASE SIGMA FACTOR RFAY-RELATED"/>
    <property type="match status" value="1"/>
</dbReference>
<dbReference type="InterPro" id="IPR013324">
    <property type="entry name" value="RNA_pol_sigma_r3/r4-like"/>
</dbReference>
<dbReference type="PATRIC" id="fig|926562.3.peg.3561"/>
<accession>G8R781</accession>
<keyword evidence="2" id="KW-0805">Transcription regulation</keyword>
<dbReference type="InterPro" id="IPR039425">
    <property type="entry name" value="RNA_pol_sigma-70-like"/>
</dbReference>
<feature type="domain" description="RNA polymerase sigma-70 region 2" evidence="5">
    <location>
        <begin position="9"/>
        <end position="75"/>
    </location>
</feature>
<dbReference type="GO" id="GO:0003677">
    <property type="term" value="F:DNA binding"/>
    <property type="evidence" value="ECO:0007669"/>
    <property type="project" value="InterPro"/>
</dbReference>
<dbReference type="GO" id="GO:0006352">
    <property type="term" value="P:DNA-templated transcription initiation"/>
    <property type="evidence" value="ECO:0007669"/>
    <property type="project" value="InterPro"/>
</dbReference>
<reference evidence="7 8" key="1">
    <citation type="journal article" date="2012" name="Stand. Genomic Sci.">
        <title>Genome sequence of the orange-pigmented seawater bacterium Owenweeksia hongkongensis type strain (UST20020801(T)).</title>
        <authorList>
            <person name="Riedel T."/>
            <person name="Held B."/>
            <person name="Nolan M."/>
            <person name="Lucas S."/>
            <person name="Lapidus A."/>
            <person name="Tice H."/>
            <person name="Del Rio T.G."/>
            <person name="Cheng J.F."/>
            <person name="Han C."/>
            <person name="Tapia R."/>
            <person name="Goodwin L.A."/>
            <person name="Pitluck S."/>
            <person name="Liolios K."/>
            <person name="Mavromatis K."/>
            <person name="Pagani I."/>
            <person name="Ivanova N."/>
            <person name="Mikhailova N."/>
            <person name="Pati A."/>
            <person name="Chen A."/>
            <person name="Palaniappan K."/>
            <person name="Rohde M."/>
            <person name="Tindall B.J."/>
            <person name="Detter J.C."/>
            <person name="Goker M."/>
            <person name="Woyke T."/>
            <person name="Bristow J."/>
            <person name="Eisen J.A."/>
            <person name="Markowitz V."/>
            <person name="Hugenholtz P."/>
            <person name="Klenk H.P."/>
            <person name="Kyrpides N.C."/>
        </authorList>
    </citation>
    <scope>NUCLEOTIDE SEQUENCE</scope>
    <source>
        <strain evidence="8">DSM 17368 / JCM 12287 / NRRL B-23963</strain>
    </source>
</reference>
<dbReference type="InterPro" id="IPR014284">
    <property type="entry name" value="RNA_pol_sigma-70_dom"/>
</dbReference>
<evidence type="ECO:0000259" key="6">
    <source>
        <dbReference type="Pfam" id="PF08281"/>
    </source>
</evidence>
<evidence type="ECO:0000256" key="2">
    <source>
        <dbReference type="ARBA" id="ARBA00023015"/>
    </source>
</evidence>
<dbReference type="SUPFAM" id="SSF88659">
    <property type="entry name" value="Sigma3 and sigma4 domains of RNA polymerase sigma factors"/>
    <property type="match status" value="1"/>
</dbReference>
<dbReference type="CDD" id="cd06171">
    <property type="entry name" value="Sigma70_r4"/>
    <property type="match status" value="1"/>
</dbReference>
<dbReference type="Gene3D" id="1.10.10.10">
    <property type="entry name" value="Winged helix-like DNA-binding domain superfamily/Winged helix DNA-binding domain"/>
    <property type="match status" value="1"/>
</dbReference>
<dbReference type="InterPro" id="IPR013249">
    <property type="entry name" value="RNA_pol_sigma70_r4_t2"/>
</dbReference>
<dbReference type="InterPro" id="IPR036388">
    <property type="entry name" value="WH-like_DNA-bd_sf"/>
</dbReference>
<evidence type="ECO:0000256" key="1">
    <source>
        <dbReference type="ARBA" id="ARBA00010641"/>
    </source>
</evidence>